<dbReference type="SUPFAM" id="SSF63829">
    <property type="entry name" value="Calcium-dependent phosphotriesterase"/>
    <property type="match status" value="2"/>
</dbReference>
<dbReference type="GO" id="GO:0043565">
    <property type="term" value="F:sequence-specific DNA binding"/>
    <property type="evidence" value="ECO:0007669"/>
    <property type="project" value="InterPro"/>
</dbReference>
<keyword evidence="14" id="KW-0812">Transmembrane</keyword>
<dbReference type="Pfam" id="PF12833">
    <property type="entry name" value="HTH_18"/>
    <property type="match status" value="1"/>
</dbReference>
<dbReference type="Pfam" id="PF02518">
    <property type="entry name" value="HATPase_c"/>
    <property type="match status" value="1"/>
</dbReference>
<dbReference type="SMART" id="SM00342">
    <property type="entry name" value="HTH_ARAC"/>
    <property type="match status" value="1"/>
</dbReference>
<dbReference type="Gene3D" id="1.10.10.60">
    <property type="entry name" value="Homeodomain-like"/>
    <property type="match status" value="2"/>
</dbReference>
<evidence type="ECO:0000313" key="19">
    <source>
        <dbReference type="Proteomes" id="UP000061809"/>
    </source>
</evidence>
<keyword evidence="5" id="KW-0547">Nucleotide-binding</keyword>
<dbReference type="Pfam" id="PF00072">
    <property type="entry name" value="Response_reg"/>
    <property type="match status" value="1"/>
</dbReference>
<organism evidence="18 19">
    <name type="scientific">Bacteroides cellulosilyticus</name>
    <dbReference type="NCBI Taxonomy" id="246787"/>
    <lineage>
        <taxon>Bacteria</taxon>
        <taxon>Pseudomonadati</taxon>
        <taxon>Bacteroidota</taxon>
        <taxon>Bacteroidia</taxon>
        <taxon>Bacteroidales</taxon>
        <taxon>Bacteroidaceae</taxon>
        <taxon>Bacteroides</taxon>
    </lineage>
</organism>
<dbReference type="Gene3D" id="2.60.40.10">
    <property type="entry name" value="Immunoglobulins"/>
    <property type="match status" value="1"/>
</dbReference>
<evidence type="ECO:0000259" key="15">
    <source>
        <dbReference type="PROSITE" id="PS01124"/>
    </source>
</evidence>
<dbReference type="PROSITE" id="PS50109">
    <property type="entry name" value="HIS_KIN"/>
    <property type="match status" value="1"/>
</dbReference>
<dbReference type="EC" id="2.7.13.3" evidence="2"/>
<accession>A0A0P0GPL1</accession>
<dbReference type="Pfam" id="PF07494">
    <property type="entry name" value="Reg_prop"/>
    <property type="match status" value="2"/>
</dbReference>
<sequence length="1304" mass="149410">MIAFKYIIFAAANCNIMKSRLLIFFLFLSIFNIYASDVKFYNINAMYGISMREMASVCKDGNGFIWASSKTGILRITESDYRIYQLPYKTANIINVKLAYNNSFLIAYTNNGQFFHYNELYDRFDLFLDLRISFNNTFLSVGKVVIDDEQALWIPTSGGLCKYKSGIFTQIGEAPIRTQCITSYDQTHLLVASQDSIRLLNTNTLKQKSIYGIEDMFQINTLFYDHKREVVWIGTSTDGLFYLDMKKKTLLPFSNFPKQPIAVITESSDSTLLVGIDGQGVWELDKDKKTVLNILKEDIDNPFSLRGDGVYDIFCDGQQRVWVTTYTGGLSFFDWKSPLINQITHQVNNPNSLGNDNVNKILEDSKGDIWFATNNGISRWRVATNEWDTYYQNKQEQAQVFLALCEDDEGNIWAGSFSSGFYVLDRNTGKELVHYPRNTSELKSDGKFIMNIYKDSEGDIWIGGIQDVICYLTKEKRFHTYGAQPMRTFMEFSPGKMLLACTYSVLLLDKETGKITFLPECLAQDILVMGDDIWVATSGDGLLHHNYTTRETHKITVESGLPSNYVNSVMYDNGYLWLGTENGLCRYNPADSTVHAYYSTLALSSASFNVNASCKLRNGELMWGTNNGAVMFNPDKLYHTQLNGEIYFQNITISGSSIRENQDLLRGIPVNKQTDISFKYDQNTLTLEVLPIGVSSKEIKFSWKMEGLDTEWSHPSNQQIITYTNIPNGNFRLKVRMYNNSLSQIVDERTLDIHVIPLYWQTWWFRLVVFIIIMSITFFVLKFYINRLKQRHAEDKIRFFTNTAHDLRTSITLINAPIQELNKEKELSDKGHYYLNLATEQSERLSNVATQLLDFQKVDMGKGQLFLVMVDIVKLVYRRKTMFKSTAGKKNVILEFVSNRESYMSAVDELKIEKVVDNLISNAIKYSHTNGRVELTLNCNEYYWSLEVRDYGLGISDNAQKKLFKEFYRGDNKVNSRMVGSGIGLLLVKNYVLMHEGKVSLESKENEGSLFKINIPYKEVVEVAPAEHEEPGNITSADGPSDQSECKREDDKSEKKKSILIVDDNKDLRNFLKCSFENQYNILEAGNGNEAWELLQKESPELIISDVMMPDMDGFELCKLIKSTFETSHIPVILLTSLCDKSDQLEGLGLGAEDYITKPFDISLLEQRIKSLMRNREIVREKALKLIKSDNDEQQVILNNELNDHFVKKAVEVIHNNMQNLDFDKESFAMEMHVSGSLLYKKIKALTGQSPIDFIKSIRLNRALELLQSHKYTITEVSELCGYSSISYFSTVFKKYFGKSPTEV</sequence>
<dbReference type="InterPro" id="IPR011006">
    <property type="entry name" value="CheY-like_superfamily"/>
</dbReference>
<evidence type="ECO:0000256" key="4">
    <source>
        <dbReference type="ARBA" id="ARBA00022679"/>
    </source>
</evidence>
<dbReference type="InterPro" id="IPR003594">
    <property type="entry name" value="HATPase_dom"/>
</dbReference>
<feature type="domain" description="HTH araC/xylS-type" evidence="15">
    <location>
        <begin position="1208"/>
        <end position="1304"/>
    </location>
</feature>
<dbReference type="InterPro" id="IPR011110">
    <property type="entry name" value="Reg_prop"/>
</dbReference>
<dbReference type="SUPFAM" id="SSF101898">
    <property type="entry name" value="NHL repeat"/>
    <property type="match status" value="1"/>
</dbReference>
<dbReference type="PRINTS" id="PR00344">
    <property type="entry name" value="BCTRLSENSOR"/>
</dbReference>
<dbReference type="InterPro" id="IPR009057">
    <property type="entry name" value="Homeodomain-like_sf"/>
</dbReference>
<keyword evidence="8" id="KW-0902">Two-component regulatory system</keyword>
<dbReference type="InterPro" id="IPR036890">
    <property type="entry name" value="HATPase_C_sf"/>
</dbReference>
<evidence type="ECO:0000256" key="13">
    <source>
        <dbReference type="SAM" id="MobiDB-lite"/>
    </source>
</evidence>
<keyword evidence="9" id="KW-0805">Transcription regulation</keyword>
<feature type="modified residue" description="4-aspartylphosphate" evidence="12">
    <location>
        <position position="1106"/>
    </location>
</feature>
<dbReference type="GO" id="GO:0003700">
    <property type="term" value="F:DNA-binding transcription factor activity"/>
    <property type="evidence" value="ECO:0007669"/>
    <property type="project" value="InterPro"/>
</dbReference>
<comment type="catalytic activity">
    <reaction evidence="1">
        <text>ATP + protein L-histidine = ADP + protein N-phospho-L-histidine.</text>
        <dbReference type="EC" id="2.7.13.3"/>
    </reaction>
</comment>
<gene>
    <name evidence="18" type="primary">tmoS_15</name>
    <name evidence="18" type="ORF">BcellWH2_02819</name>
</gene>
<evidence type="ECO:0000256" key="5">
    <source>
        <dbReference type="ARBA" id="ARBA00022741"/>
    </source>
</evidence>
<dbReference type="Gene3D" id="3.40.50.2300">
    <property type="match status" value="1"/>
</dbReference>
<evidence type="ECO:0000256" key="1">
    <source>
        <dbReference type="ARBA" id="ARBA00000085"/>
    </source>
</evidence>
<evidence type="ECO:0000256" key="2">
    <source>
        <dbReference type="ARBA" id="ARBA00012438"/>
    </source>
</evidence>
<dbReference type="InterPro" id="IPR004358">
    <property type="entry name" value="Sig_transdc_His_kin-like_C"/>
</dbReference>
<reference evidence="18 19" key="1">
    <citation type="journal article" date="2015" name="Science">
        <title>Genetic determinants of in vivo fitness and diet responsiveness in multiple human gut Bacteroides.</title>
        <authorList>
            <person name="Wu M."/>
            <person name="McNulty N.P."/>
            <person name="Rodionov D.A."/>
            <person name="Khoroshkin M.S."/>
            <person name="Griffin N.W."/>
            <person name="Cheng J."/>
            <person name="Latreille P."/>
            <person name="Kerstetter R.A."/>
            <person name="Terrapon N."/>
            <person name="Henrissat B."/>
            <person name="Osterman A.L."/>
            <person name="Gordon J.I."/>
        </authorList>
    </citation>
    <scope>NUCLEOTIDE SEQUENCE [LARGE SCALE GENOMIC DNA]</scope>
    <source>
        <strain evidence="18 19">WH2</strain>
    </source>
</reference>
<evidence type="ECO:0000256" key="9">
    <source>
        <dbReference type="ARBA" id="ARBA00023015"/>
    </source>
</evidence>
<dbReference type="SUPFAM" id="SSF52172">
    <property type="entry name" value="CheY-like"/>
    <property type="match status" value="1"/>
</dbReference>
<dbReference type="InterPro" id="IPR015943">
    <property type="entry name" value="WD40/YVTN_repeat-like_dom_sf"/>
</dbReference>
<feature type="region of interest" description="Disordered" evidence="13">
    <location>
        <begin position="1027"/>
        <end position="1052"/>
    </location>
</feature>
<dbReference type="PROSITE" id="PS01124">
    <property type="entry name" value="HTH_ARAC_FAMILY_2"/>
    <property type="match status" value="1"/>
</dbReference>
<dbReference type="CDD" id="cd00075">
    <property type="entry name" value="HATPase"/>
    <property type="match status" value="1"/>
</dbReference>
<keyword evidence="4 18" id="KW-0808">Transferase</keyword>
<keyword evidence="14" id="KW-0472">Membrane</keyword>
<dbReference type="PROSITE" id="PS00041">
    <property type="entry name" value="HTH_ARAC_FAMILY_1"/>
    <property type="match status" value="1"/>
</dbReference>
<dbReference type="SMART" id="SM00388">
    <property type="entry name" value="HisKA"/>
    <property type="match status" value="1"/>
</dbReference>
<evidence type="ECO:0000256" key="3">
    <source>
        <dbReference type="ARBA" id="ARBA00022553"/>
    </source>
</evidence>
<dbReference type="PROSITE" id="PS50110">
    <property type="entry name" value="RESPONSE_REGULATORY"/>
    <property type="match status" value="1"/>
</dbReference>
<dbReference type="FunFam" id="3.30.565.10:FF:000037">
    <property type="entry name" value="Hybrid sensor histidine kinase/response regulator"/>
    <property type="match status" value="1"/>
</dbReference>
<dbReference type="GO" id="GO:0000155">
    <property type="term" value="F:phosphorelay sensor kinase activity"/>
    <property type="evidence" value="ECO:0007669"/>
    <property type="project" value="InterPro"/>
</dbReference>
<evidence type="ECO:0000259" key="16">
    <source>
        <dbReference type="PROSITE" id="PS50109"/>
    </source>
</evidence>
<dbReference type="SUPFAM" id="SSF47384">
    <property type="entry name" value="Homodimeric domain of signal transducing histidine kinase"/>
    <property type="match status" value="1"/>
</dbReference>
<dbReference type="CDD" id="cd00082">
    <property type="entry name" value="HisKA"/>
    <property type="match status" value="1"/>
</dbReference>
<dbReference type="PATRIC" id="fig|246787.4.peg.2911"/>
<dbReference type="Gene3D" id="2.130.10.10">
    <property type="entry name" value="YVTN repeat-like/Quinoprotein amine dehydrogenase"/>
    <property type="match status" value="3"/>
</dbReference>
<evidence type="ECO:0000313" key="18">
    <source>
        <dbReference type="EMBL" id="ALJ60058.1"/>
    </source>
</evidence>
<dbReference type="InterPro" id="IPR005467">
    <property type="entry name" value="His_kinase_dom"/>
</dbReference>
<evidence type="ECO:0000259" key="17">
    <source>
        <dbReference type="PROSITE" id="PS50110"/>
    </source>
</evidence>
<dbReference type="InterPro" id="IPR036097">
    <property type="entry name" value="HisK_dim/P_sf"/>
</dbReference>
<keyword evidence="10" id="KW-0238">DNA-binding</keyword>
<feature type="domain" description="Histidine kinase" evidence="16">
    <location>
        <begin position="802"/>
        <end position="1019"/>
    </location>
</feature>
<dbReference type="InterPro" id="IPR018060">
    <property type="entry name" value="HTH_AraC"/>
</dbReference>
<dbReference type="Proteomes" id="UP000061809">
    <property type="component" value="Chromosome"/>
</dbReference>
<dbReference type="SUPFAM" id="SSF55874">
    <property type="entry name" value="ATPase domain of HSP90 chaperone/DNA topoisomerase II/histidine kinase"/>
    <property type="match status" value="1"/>
</dbReference>
<dbReference type="Pfam" id="PF00512">
    <property type="entry name" value="HisKA"/>
    <property type="match status" value="1"/>
</dbReference>
<evidence type="ECO:0000256" key="6">
    <source>
        <dbReference type="ARBA" id="ARBA00022777"/>
    </source>
</evidence>
<dbReference type="SUPFAM" id="SSF46689">
    <property type="entry name" value="Homeodomain-like"/>
    <property type="match status" value="1"/>
</dbReference>
<dbReference type="InterPro" id="IPR001789">
    <property type="entry name" value="Sig_transdc_resp-reg_receiver"/>
</dbReference>
<evidence type="ECO:0000256" key="11">
    <source>
        <dbReference type="ARBA" id="ARBA00023163"/>
    </source>
</evidence>
<dbReference type="PANTHER" id="PTHR43547:SF2">
    <property type="entry name" value="HYBRID SIGNAL TRANSDUCTION HISTIDINE KINASE C"/>
    <property type="match status" value="1"/>
</dbReference>
<keyword evidence="6 18" id="KW-0418">Kinase</keyword>
<dbReference type="InterPro" id="IPR013783">
    <property type="entry name" value="Ig-like_fold"/>
</dbReference>
<dbReference type="GO" id="GO:0005524">
    <property type="term" value="F:ATP binding"/>
    <property type="evidence" value="ECO:0007669"/>
    <property type="project" value="UniProtKB-KW"/>
</dbReference>
<evidence type="ECO:0000256" key="7">
    <source>
        <dbReference type="ARBA" id="ARBA00022840"/>
    </source>
</evidence>
<dbReference type="CDD" id="cd17574">
    <property type="entry name" value="REC_OmpR"/>
    <property type="match status" value="1"/>
</dbReference>
<feature type="compositionally biased region" description="Polar residues" evidence="13">
    <location>
        <begin position="1033"/>
        <end position="1043"/>
    </location>
</feature>
<dbReference type="FunFam" id="3.40.50.2300:FF:000138">
    <property type="entry name" value="Two-component system sensor histidine kinase/response regulator"/>
    <property type="match status" value="1"/>
</dbReference>
<keyword evidence="11" id="KW-0804">Transcription</keyword>
<dbReference type="Pfam" id="PF07495">
    <property type="entry name" value="Y_Y_Y"/>
    <property type="match status" value="1"/>
</dbReference>
<dbReference type="Gene3D" id="3.30.565.10">
    <property type="entry name" value="Histidine kinase-like ATPase, C-terminal domain"/>
    <property type="match status" value="1"/>
</dbReference>
<dbReference type="SMART" id="SM00387">
    <property type="entry name" value="HATPase_c"/>
    <property type="match status" value="1"/>
</dbReference>
<keyword evidence="7" id="KW-0067">ATP-binding</keyword>
<dbReference type="EMBL" id="CP012801">
    <property type="protein sequence ID" value="ALJ60058.1"/>
    <property type="molecule type" value="Genomic_DNA"/>
</dbReference>
<dbReference type="InterPro" id="IPR018062">
    <property type="entry name" value="HTH_AraC-typ_CS"/>
</dbReference>
<name>A0A0P0GPL1_9BACE</name>
<feature type="transmembrane region" description="Helical" evidence="14">
    <location>
        <begin position="763"/>
        <end position="785"/>
    </location>
</feature>
<evidence type="ECO:0000256" key="12">
    <source>
        <dbReference type="PROSITE-ProRule" id="PRU00169"/>
    </source>
</evidence>
<keyword evidence="14" id="KW-1133">Transmembrane helix</keyword>
<dbReference type="SMART" id="SM00448">
    <property type="entry name" value="REC"/>
    <property type="match status" value="1"/>
</dbReference>
<dbReference type="PANTHER" id="PTHR43547">
    <property type="entry name" value="TWO-COMPONENT HISTIDINE KINASE"/>
    <property type="match status" value="1"/>
</dbReference>
<dbReference type="InterPro" id="IPR003661">
    <property type="entry name" value="HisK_dim/P_dom"/>
</dbReference>
<evidence type="ECO:0000256" key="10">
    <source>
        <dbReference type="ARBA" id="ARBA00023125"/>
    </source>
</evidence>
<dbReference type="KEGG" id="bcel:BcellWH2_02819"/>
<evidence type="ECO:0000256" key="8">
    <source>
        <dbReference type="ARBA" id="ARBA00023012"/>
    </source>
</evidence>
<evidence type="ECO:0000256" key="14">
    <source>
        <dbReference type="SAM" id="Phobius"/>
    </source>
</evidence>
<dbReference type="Gene3D" id="1.10.287.130">
    <property type="match status" value="1"/>
</dbReference>
<proteinExistence type="predicted"/>
<protein>
    <recommendedName>
        <fullName evidence="2">histidine kinase</fullName>
        <ecNumber evidence="2">2.7.13.3</ecNumber>
    </recommendedName>
</protein>
<dbReference type="InterPro" id="IPR011123">
    <property type="entry name" value="Y_Y_Y"/>
</dbReference>
<keyword evidence="3 12" id="KW-0597">Phosphoprotein</keyword>
<feature type="domain" description="Response regulatory" evidence="17">
    <location>
        <begin position="1058"/>
        <end position="1173"/>
    </location>
</feature>